<dbReference type="CDD" id="cd08474">
    <property type="entry name" value="PBP2_CrgA_like_5"/>
    <property type="match status" value="1"/>
</dbReference>
<dbReference type="GO" id="GO:0003677">
    <property type="term" value="F:DNA binding"/>
    <property type="evidence" value="ECO:0007669"/>
    <property type="project" value="UniProtKB-KW"/>
</dbReference>
<evidence type="ECO:0000256" key="4">
    <source>
        <dbReference type="ARBA" id="ARBA00023163"/>
    </source>
</evidence>
<proteinExistence type="inferred from homology"/>
<evidence type="ECO:0000313" key="7">
    <source>
        <dbReference type="Proteomes" id="UP001429580"/>
    </source>
</evidence>
<dbReference type="InterPro" id="IPR000847">
    <property type="entry name" value="LysR_HTH_N"/>
</dbReference>
<comment type="caution">
    <text evidence="6">The sequence shown here is derived from an EMBL/GenBank/DDBJ whole genome shotgun (WGS) entry which is preliminary data.</text>
</comment>
<dbReference type="InterPro" id="IPR036390">
    <property type="entry name" value="WH_DNA-bd_sf"/>
</dbReference>
<dbReference type="Gene3D" id="3.40.190.290">
    <property type="match status" value="1"/>
</dbReference>
<evidence type="ECO:0000256" key="3">
    <source>
        <dbReference type="ARBA" id="ARBA00023125"/>
    </source>
</evidence>
<protein>
    <submittedName>
        <fullName evidence="6">DNA-binding transcriptional LysR family regulator</fullName>
    </submittedName>
</protein>
<feature type="domain" description="HTH lysR-type" evidence="5">
    <location>
        <begin position="49"/>
        <end position="106"/>
    </location>
</feature>
<dbReference type="SUPFAM" id="SSF46785">
    <property type="entry name" value="Winged helix' DNA-binding domain"/>
    <property type="match status" value="1"/>
</dbReference>
<dbReference type="PANTHER" id="PTHR30537:SF1">
    <property type="entry name" value="HTH-TYPE TRANSCRIPTIONAL REGULATOR PGRR"/>
    <property type="match status" value="1"/>
</dbReference>
<dbReference type="Pfam" id="PF00126">
    <property type="entry name" value="HTH_1"/>
    <property type="match status" value="1"/>
</dbReference>
<name>A0ABX0V0V7_9HYPH</name>
<dbReference type="SUPFAM" id="SSF53850">
    <property type="entry name" value="Periplasmic binding protein-like II"/>
    <property type="match status" value="1"/>
</dbReference>
<dbReference type="Pfam" id="PF03466">
    <property type="entry name" value="LysR_substrate"/>
    <property type="match status" value="1"/>
</dbReference>
<evidence type="ECO:0000259" key="5">
    <source>
        <dbReference type="PROSITE" id="PS50931"/>
    </source>
</evidence>
<dbReference type="Gene3D" id="1.10.10.10">
    <property type="entry name" value="Winged helix-like DNA-binding domain superfamily/Winged helix DNA-binding domain"/>
    <property type="match status" value="1"/>
</dbReference>
<gene>
    <name evidence="6" type="ORF">FHS82_001286</name>
</gene>
<dbReference type="PROSITE" id="PS50931">
    <property type="entry name" value="HTH_LYSR"/>
    <property type="match status" value="1"/>
</dbReference>
<organism evidence="6 7">
    <name type="scientific">Pseudochelatococcus lubricantis</name>
    <dbReference type="NCBI Taxonomy" id="1538102"/>
    <lineage>
        <taxon>Bacteria</taxon>
        <taxon>Pseudomonadati</taxon>
        <taxon>Pseudomonadota</taxon>
        <taxon>Alphaproteobacteria</taxon>
        <taxon>Hyphomicrobiales</taxon>
        <taxon>Chelatococcaceae</taxon>
        <taxon>Pseudochelatococcus</taxon>
    </lineage>
</organism>
<dbReference type="PANTHER" id="PTHR30537">
    <property type="entry name" value="HTH-TYPE TRANSCRIPTIONAL REGULATOR"/>
    <property type="match status" value="1"/>
</dbReference>
<dbReference type="EMBL" id="JAASQI010000002">
    <property type="protein sequence ID" value="NIJ57460.1"/>
    <property type="molecule type" value="Genomic_DNA"/>
</dbReference>
<keyword evidence="7" id="KW-1185">Reference proteome</keyword>
<dbReference type="InterPro" id="IPR058163">
    <property type="entry name" value="LysR-type_TF_proteobact-type"/>
</dbReference>
<evidence type="ECO:0000256" key="2">
    <source>
        <dbReference type="ARBA" id="ARBA00023015"/>
    </source>
</evidence>
<comment type="similarity">
    <text evidence="1">Belongs to the LysR transcriptional regulatory family.</text>
</comment>
<accession>A0ABX0V0V7</accession>
<keyword evidence="3 6" id="KW-0238">DNA-binding</keyword>
<dbReference type="InterPro" id="IPR036388">
    <property type="entry name" value="WH-like_DNA-bd_sf"/>
</dbReference>
<evidence type="ECO:0000313" key="6">
    <source>
        <dbReference type="EMBL" id="NIJ57460.1"/>
    </source>
</evidence>
<sequence>MLEVVGPDFPSFLVMDVLLVAQETLNPKHIGNNRIKSESTIRGFRRMAIDLNRLRMFSTVAKHRNFGRAALELGITAATLSEHIRNLENDLGARLFNRTTRSVALTDAGSQLLAAIDPPMASIGEALAGFGPGTQAQTGTLRINGPRPALDFRVTPLIIDFLRQYPAIRVELVADESFIDVIGAGFDAGVRYGEALAKDMIAVPLGGPQRFCVVGSPDYFKEHGRPDHPKELVDRPCFGQIFPRGNRLNWPFERDGEEVEIAPSGPIFTTEPHTQLSAARSGLGLALLFTEHCEPYLKAGTLEAVLEDWCQPFDGPYLYYPERRLMPSALRAFVDFVKHTRHGTRATSDG</sequence>
<keyword evidence="4" id="KW-0804">Transcription</keyword>
<dbReference type="RefSeq" id="WP_208394109.1">
    <property type="nucleotide sequence ID" value="NZ_JAASQI010000002.1"/>
</dbReference>
<dbReference type="InterPro" id="IPR005119">
    <property type="entry name" value="LysR_subst-bd"/>
</dbReference>
<evidence type="ECO:0000256" key="1">
    <source>
        <dbReference type="ARBA" id="ARBA00009437"/>
    </source>
</evidence>
<keyword evidence="2" id="KW-0805">Transcription regulation</keyword>
<dbReference type="Proteomes" id="UP001429580">
    <property type="component" value="Unassembled WGS sequence"/>
</dbReference>
<reference evidence="6 7" key="1">
    <citation type="submission" date="2020-03" db="EMBL/GenBank/DDBJ databases">
        <title>Genomic Encyclopedia of Type Strains, Phase IV (KMG-IV): sequencing the most valuable type-strain genomes for metagenomic binning, comparative biology and taxonomic classification.</title>
        <authorList>
            <person name="Goeker M."/>
        </authorList>
    </citation>
    <scope>NUCLEOTIDE SEQUENCE [LARGE SCALE GENOMIC DNA]</scope>
    <source>
        <strain evidence="6 7">DSM 103870</strain>
    </source>
</reference>